<feature type="compositionally biased region" description="Basic residues" evidence="1">
    <location>
        <begin position="36"/>
        <end position="45"/>
    </location>
</feature>
<feature type="compositionally biased region" description="Low complexity" evidence="1">
    <location>
        <begin position="73"/>
        <end position="100"/>
    </location>
</feature>
<protein>
    <submittedName>
        <fullName evidence="3">Uncharacterized protein</fullName>
    </submittedName>
</protein>
<dbReference type="PRINTS" id="PR00929">
    <property type="entry name" value="ATHOOK"/>
</dbReference>
<feature type="compositionally biased region" description="Acidic residues" evidence="1">
    <location>
        <begin position="505"/>
        <end position="516"/>
    </location>
</feature>
<dbReference type="SMART" id="SM00384">
    <property type="entry name" value="AT_hook"/>
    <property type="match status" value="4"/>
</dbReference>
<dbReference type="InterPro" id="IPR017956">
    <property type="entry name" value="AT_hook_DNA-bd_motif"/>
</dbReference>
<organism evidence="2 3">
    <name type="scientific">Pyricularia grisea</name>
    <name type="common">Crabgrass-specific blast fungus</name>
    <name type="synonym">Magnaporthe grisea</name>
    <dbReference type="NCBI Taxonomy" id="148305"/>
    <lineage>
        <taxon>Eukaryota</taxon>
        <taxon>Fungi</taxon>
        <taxon>Dikarya</taxon>
        <taxon>Ascomycota</taxon>
        <taxon>Pezizomycotina</taxon>
        <taxon>Sordariomycetes</taxon>
        <taxon>Sordariomycetidae</taxon>
        <taxon>Magnaporthales</taxon>
        <taxon>Pyriculariaceae</taxon>
        <taxon>Pyricularia</taxon>
    </lineage>
</organism>
<feature type="compositionally biased region" description="Low complexity" evidence="1">
    <location>
        <begin position="21"/>
        <end position="35"/>
    </location>
</feature>
<evidence type="ECO:0000313" key="2">
    <source>
        <dbReference type="Proteomes" id="UP000515153"/>
    </source>
</evidence>
<dbReference type="GO" id="GO:0003677">
    <property type="term" value="F:DNA binding"/>
    <property type="evidence" value="ECO:0007669"/>
    <property type="project" value="InterPro"/>
</dbReference>
<accession>A0A6P8BDK2</accession>
<evidence type="ECO:0000256" key="1">
    <source>
        <dbReference type="SAM" id="MobiDB-lite"/>
    </source>
</evidence>
<name>A0A6P8BDK2_PYRGI</name>
<feature type="compositionally biased region" description="Polar residues" evidence="1">
    <location>
        <begin position="630"/>
        <end position="644"/>
    </location>
</feature>
<sequence length="659" mass="71501">MSSSDEQNYEPGDSGDDHSSSEPASSSSESSSPAPHVRRGPGRPRKNADPGVASGPRRRGRPPQDATTAPVTASVMPGPAPGSAASAVATVTPAPATVPAKRGPGRPPKNPQASPKPKRPVGRSPKQAPVLKLFKGTGQNVHSMLLESAQAIQNAQHEGKKAMKRRFPGAGGELNKVIYALELASDPRWSDKDDQKFLAEYQPAVAGLKELLEPASNKSTHTELSKLYNICWRTLGELPCTLLSAKYNLVAHKRTTVELQTTNGPVEITSPLWPSSYCSHLEHLVVYQRWAGKPDLLAVALQFAVISRTGDTRPWRINPTAGFRADSFLLETLSKASPQPPIALVRRLVDHHKPLTQFWPCMLDELLRFRPDTASPRVDNLEYQVQQVNLKNLAKAIGRVDATIPWAFNLTLPASATYAHRTISRKDAPSHEDLPDILFKGVYGHMREQALAMRQPVDVDIEMANTGHVQNNTFGNENDDPPSASGNHAPGADPAHDATDHASEDDWFTPQEDDDFGASPDRDAPDNRDASDNPPSDGALHTSAGPTKQGLGRKRGAEQISAVTDLSQTNKRIAIRTTRGPSSEVSDSQERPVSATPEIAELSRTQISPELEGPRWQTSPKLDHPVEEGQFSQQMSVESAGNSNEGDRIYNGYKTDEVS</sequence>
<dbReference type="AlphaFoldDB" id="A0A6P8BDK2"/>
<reference evidence="3" key="3">
    <citation type="submission" date="2025-08" db="UniProtKB">
        <authorList>
            <consortium name="RefSeq"/>
        </authorList>
    </citation>
    <scope>IDENTIFICATION</scope>
    <source>
        <strain evidence="3">NI907</strain>
    </source>
</reference>
<evidence type="ECO:0000313" key="3">
    <source>
        <dbReference type="RefSeq" id="XP_030985272.1"/>
    </source>
</evidence>
<feature type="region of interest" description="Disordered" evidence="1">
    <location>
        <begin position="1"/>
        <end position="126"/>
    </location>
</feature>
<feature type="compositionally biased region" description="Basic and acidic residues" evidence="1">
    <location>
        <begin position="494"/>
        <end position="504"/>
    </location>
</feature>
<keyword evidence="2" id="KW-1185">Reference proteome</keyword>
<feature type="compositionally biased region" description="Basic and acidic residues" evidence="1">
    <location>
        <begin position="520"/>
        <end position="531"/>
    </location>
</feature>
<gene>
    <name evidence="3" type="ORF">PgNI_02637</name>
</gene>
<dbReference type="KEGG" id="pgri:PgNI_02637"/>
<reference evidence="3" key="2">
    <citation type="submission" date="2019-10" db="EMBL/GenBank/DDBJ databases">
        <authorList>
            <consortium name="NCBI Genome Project"/>
        </authorList>
    </citation>
    <scope>NUCLEOTIDE SEQUENCE</scope>
    <source>
        <strain evidence="3">NI907</strain>
    </source>
</reference>
<dbReference type="GeneID" id="41957609"/>
<dbReference type="Proteomes" id="UP000515153">
    <property type="component" value="Unplaced"/>
</dbReference>
<feature type="compositionally biased region" description="Polar residues" evidence="1">
    <location>
        <begin position="561"/>
        <end position="571"/>
    </location>
</feature>
<dbReference type="RefSeq" id="XP_030985272.1">
    <property type="nucleotide sequence ID" value="XM_031122698.1"/>
</dbReference>
<reference evidence="3" key="1">
    <citation type="journal article" date="2019" name="Mol. Biol. Evol.">
        <title>Blast fungal genomes show frequent chromosomal changes, gene gains and losses, and effector gene turnover.</title>
        <authorList>
            <person name="Gomez Luciano L.B."/>
            <person name="Jason Tsai I."/>
            <person name="Chuma I."/>
            <person name="Tosa Y."/>
            <person name="Chen Y.H."/>
            <person name="Li J.Y."/>
            <person name="Li M.Y."/>
            <person name="Jade Lu M.Y."/>
            <person name="Nakayashiki H."/>
            <person name="Li W.H."/>
        </authorList>
    </citation>
    <scope>NUCLEOTIDE SEQUENCE</scope>
    <source>
        <strain evidence="3">NI907</strain>
    </source>
</reference>
<proteinExistence type="predicted"/>
<feature type="region of interest" description="Disordered" evidence="1">
    <location>
        <begin position="469"/>
        <end position="659"/>
    </location>
</feature>